<dbReference type="Gene3D" id="3.40.50.1110">
    <property type="entry name" value="SGNH hydrolase"/>
    <property type="match status" value="1"/>
</dbReference>
<reference evidence="2" key="1">
    <citation type="submission" date="2022-10" db="EMBL/GenBank/DDBJ databases">
        <authorList>
            <person name="Yue Y."/>
        </authorList>
    </citation>
    <scope>NUCLEOTIDE SEQUENCE</scope>
    <source>
        <strain evidence="2">Z654</strain>
    </source>
</reference>
<dbReference type="Pfam" id="PF13472">
    <property type="entry name" value="Lipase_GDSL_2"/>
    <property type="match status" value="1"/>
</dbReference>
<dbReference type="EMBL" id="JAOYFC010000002">
    <property type="protein sequence ID" value="MCV6825385.1"/>
    <property type="molecule type" value="Genomic_DNA"/>
</dbReference>
<name>A0AAE3J0A6_9RHOB</name>
<comment type="caution">
    <text evidence="2">The sequence shown here is derived from an EMBL/GenBank/DDBJ whole genome shotgun (WGS) entry which is preliminary data.</text>
</comment>
<feature type="domain" description="SGNH hydrolase-type esterase" evidence="1">
    <location>
        <begin position="49"/>
        <end position="216"/>
    </location>
</feature>
<evidence type="ECO:0000259" key="1">
    <source>
        <dbReference type="Pfam" id="PF13472"/>
    </source>
</evidence>
<gene>
    <name evidence="2" type="ORF">OH136_12540</name>
</gene>
<evidence type="ECO:0000313" key="3">
    <source>
        <dbReference type="Proteomes" id="UP001208041"/>
    </source>
</evidence>
<dbReference type="PANTHER" id="PTHR30383:SF24">
    <property type="entry name" value="THIOESTERASE 1_PROTEASE 1_LYSOPHOSPHOLIPASE L1"/>
    <property type="match status" value="1"/>
</dbReference>
<dbReference type="AlphaFoldDB" id="A0AAE3J0A6"/>
<dbReference type="Proteomes" id="UP001208041">
    <property type="component" value="Unassembled WGS sequence"/>
</dbReference>
<protein>
    <submittedName>
        <fullName evidence="2">Arylesterase</fullName>
    </submittedName>
</protein>
<dbReference type="InterPro" id="IPR051532">
    <property type="entry name" value="Ester_Hydrolysis_Enzymes"/>
</dbReference>
<dbReference type="InterPro" id="IPR036514">
    <property type="entry name" value="SGNH_hydro_sf"/>
</dbReference>
<proteinExistence type="predicted"/>
<evidence type="ECO:0000313" key="2">
    <source>
        <dbReference type="EMBL" id="MCV6825385.1"/>
    </source>
</evidence>
<dbReference type="PANTHER" id="PTHR30383">
    <property type="entry name" value="THIOESTERASE 1/PROTEASE 1/LYSOPHOSPHOLIPASE L1"/>
    <property type="match status" value="1"/>
</dbReference>
<dbReference type="GO" id="GO:0004622">
    <property type="term" value="F:phosphatidylcholine lysophospholipase activity"/>
    <property type="evidence" value="ECO:0007669"/>
    <property type="project" value="TreeGrafter"/>
</dbReference>
<organism evidence="2 3">
    <name type="scientific">Halocynthiibacter halioticoli</name>
    <dbReference type="NCBI Taxonomy" id="2986804"/>
    <lineage>
        <taxon>Bacteria</taxon>
        <taxon>Pseudomonadati</taxon>
        <taxon>Pseudomonadota</taxon>
        <taxon>Alphaproteobacteria</taxon>
        <taxon>Rhodobacterales</taxon>
        <taxon>Paracoccaceae</taxon>
        <taxon>Halocynthiibacter</taxon>
    </lineage>
</organism>
<dbReference type="RefSeq" id="WP_263954258.1">
    <property type="nucleotide sequence ID" value="NZ_JAOYFC010000002.1"/>
</dbReference>
<sequence>MSAINLFPVQGVSILYGAALSARNVLFGITFSLVATVQSVSAQTVTIAVLGDSLTHGYGLPAEEGLVSQLQRELDDANADVVLINAGVSGDTTAGGLSRIDWTMTPETDAMIVALGGNDLMRGIDPKQSRENLLQIIERVQAKGLPLLLVGIESSNNFGPEFKAEFDAIYPELAQETGVLLYPDIFAAFRDELTDPAALRKYMQSDAIHPNKDGVALIAEELTPKIIELAEQVRTGE</sequence>
<dbReference type="InterPro" id="IPR013830">
    <property type="entry name" value="SGNH_hydro"/>
</dbReference>
<dbReference type="CDD" id="cd01822">
    <property type="entry name" value="Lysophospholipase_L1_like"/>
    <property type="match status" value="1"/>
</dbReference>
<keyword evidence="3" id="KW-1185">Reference proteome</keyword>
<accession>A0AAE3J0A6</accession>
<dbReference type="SUPFAM" id="SSF52266">
    <property type="entry name" value="SGNH hydrolase"/>
    <property type="match status" value="1"/>
</dbReference>